<reference evidence="1" key="1">
    <citation type="submission" date="2020-10" db="EMBL/GenBank/DDBJ databases">
        <title>Mucilaginibacter mali sp. nov., isolated from rhizosphere soil of apple orchard.</title>
        <authorList>
            <person name="Lee J.-S."/>
            <person name="Kim H.S."/>
            <person name="Kim J.-S."/>
        </authorList>
    </citation>
    <scope>NUCLEOTIDE SEQUENCE</scope>
    <source>
        <strain evidence="1">KCTC 22746</strain>
    </source>
</reference>
<evidence type="ECO:0000313" key="1">
    <source>
        <dbReference type="EMBL" id="MBE9660567.1"/>
    </source>
</evidence>
<dbReference type="Proteomes" id="UP000622475">
    <property type="component" value="Unassembled WGS sequence"/>
</dbReference>
<organism evidence="1 2">
    <name type="scientific">Mucilaginibacter myungsuensis</name>
    <dbReference type="NCBI Taxonomy" id="649104"/>
    <lineage>
        <taxon>Bacteria</taxon>
        <taxon>Pseudomonadati</taxon>
        <taxon>Bacteroidota</taxon>
        <taxon>Sphingobacteriia</taxon>
        <taxon>Sphingobacteriales</taxon>
        <taxon>Sphingobacteriaceae</taxon>
        <taxon>Mucilaginibacter</taxon>
    </lineage>
</organism>
<proteinExistence type="predicted"/>
<gene>
    <name evidence="1" type="ORF">IRJ16_01605</name>
</gene>
<evidence type="ECO:0000313" key="2">
    <source>
        <dbReference type="Proteomes" id="UP000622475"/>
    </source>
</evidence>
<dbReference type="RefSeq" id="WP_194109762.1">
    <property type="nucleotide sequence ID" value="NZ_JADFFL010000001.1"/>
</dbReference>
<comment type="caution">
    <text evidence="1">The sequence shown here is derived from an EMBL/GenBank/DDBJ whole genome shotgun (WGS) entry which is preliminary data.</text>
</comment>
<keyword evidence="2" id="KW-1185">Reference proteome</keyword>
<sequence>MDITTSAVNQLITSKNKINNLLAKQIITLPDIAHLSQAEKNHMSEVLTERLDQLKDEVRDRYLSKIDPILTAGTRHAVWEYNHMVISEAISKFIQKYGVMPKRGAIADETGLSRQTIAKHFNGYAQHPMFDAEMEQFKFMSNSVLSTVFKLANNGDMRAAKLYFEMIGTLNKQQPATVVNEQNNYIQINNTILSQQNLKSLSAEQLDMIEGIIKGEKSKVLGLEA</sequence>
<dbReference type="AlphaFoldDB" id="A0A929KSX1"/>
<name>A0A929KSX1_9SPHI</name>
<protein>
    <submittedName>
        <fullName evidence="1">Uncharacterized protein</fullName>
    </submittedName>
</protein>
<dbReference type="EMBL" id="JADFFL010000001">
    <property type="protein sequence ID" value="MBE9660567.1"/>
    <property type="molecule type" value="Genomic_DNA"/>
</dbReference>
<accession>A0A929KSX1</accession>